<evidence type="ECO:0000313" key="8">
    <source>
        <dbReference type="Proteomes" id="UP001642360"/>
    </source>
</evidence>
<evidence type="ECO:0008006" key="9">
    <source>
        <dbReference type="Google" id="ProtNLM"/>
    </source>
</evidence>
<dbReference type="InterPro" id="IPR036426">
    <property type="entry name" value="Bulb-type_lectin_dom_sf"/>
</dbReference>
<dbReference type="PROSITE" id="PS50927">
    <property type="entry name" value="BULB_LECTIN"/>
    <property type="match status" value="1"/>
</dbReference>
<gene>
    <name evidence="6" type="ORF">ILEXP_LOCUS19806</name>
    <name evidence="7" type="ORF">ILEXP_LOCUS55658</name>
</gene>
<dbReference type="SMART" id="SM00108">
    <property type="entry name" value="B_lectin"/>
    <property type="match status" value="1"/>
</dbReference>
<sequence>MATKGRRMRVLLLYLSSFFLFFNFSPAYSETDTIYLGQPLRNWEQLISKNQVFKLQFFSSGMISRSYYVGIFYNKEQRTEKAVWMANRDNPIPDASGNLIIDFDGRLKISYSGGRSAIVFNSLPANSNASATLLDSGNFVFRELDSNGSVTQVLWESFDYPTDTLLPGMKLGINLKTGHTLSLTSWRSDEVPASGSFTFGVDSNGTGQLVIWRLGNVYWTSGLWSNGSFDNVRQLSYEDYYNFSYVSNENEKYLSYSVNEISTSPMFYIGPDGQMRGDEGIASIGGCHLRNHLGCKMTGNSPECRKPNYFLVAKAKSIVGDGFKYDKSYNLSDSDCKEICWNNCSCVAYATNNGTGCEIWVQGMSFEEHFGTYDDRQFYFLYSKRGRDVALMPSLVAPRRAWEEGV</sequence>
<dbReference type="PROSITE" id="PS50948">
    <property type="entry name" value="PAN"/>
    <property type="match status" value="1"/>
</dbReference>
<evidence type="ECO:0000256" key="1">
    <source>
        <dbReference type="ARBA" id="ARBA00022729"/>
    </source>
</evidence>
<dbReference type="InterPro" id="IPR003609">
    <property type="entry name" value="Pan_app"/>
</dbReference>
<feature type="domain" description="Bulb-type lectin" evidence="4">
    <location>
        <begin position="31"/>
        <end position="154"/>
    </location>
</feature>
<organism evidence="7 8">
    <name type="scientific">Ilex paraguariensis</name>
    <name type="common">yerba mate</name>
    <dbReference type="NCBI Taxonomy" id="185542"/>
    <lineage>
        <taxon>Eukaryota</taxon>
        <taxon>Viridiplantae</taxon>
        <taxon>Streptophyta</taxon>
        <taxon>Embryophyta</taxon>
        <taxon>Tracheophyta</taxon>
        <taxon>Spermatophyta</taxon>
        <taxon>Magnoliopsida</taxon>
        <taxon>eudicotyledons</taxon>
        <taxon>Gunneridae</taxon>
        <taxon>Pentapetalae</taxon>
        <taxon>asterids</taxon>
        <taxon>campanulids</taxon>
        <taxon>Aquifoliales</taxon>
        <taxon>Aquifoliaceae</taxon>
        <taxon>Ilex</taxon>
    </lineage>
</organism>
<dbReference type="Pfam" id="PF08276">
    <property type="entry name" value="PAN_2"/>
    <property type="match status" value="1"/>
</dbReference>
<evidence type="ECO:0000259" key="4">
    <source>
        <dbReference type="PROSITE" id="PS50927"/>
    </source>
</evidence>
<dbReference type="Pfam" id="PF01453">
    <property type="entry name" value="B_lectin"/>
    <property type="match status" value="1"/>
</dbReference>
<feature type="signal peptide" evidence="3">
    <location>
        <begin position="1"/>
        <end position="29"/>
    </location>
</feature>
<keyword evidence="8" id="KW-1185">Reference proteome</keyword>
<evidence type="ECO:0000256" key="3">
    <source>
        <dbReference type="SAM" id="SignalP"/>
    </source>
</evidence>
<name>A0ABC8UW30_9AQUA</name>
<dbReference type="EMBL" id="CAUOFW020002161">
    <property type="protein sequence ID" value="CAK9151639.1"/>
    <property type="molecule type" value="Genomic_DNA"/>
</dbReference>
<evidence type="ECO:0000313" key="6">
    <source>
        <dbReference type="EMBL" id="CAK9151639.1"/>
    </source>
</evidence>
<dbReference type="PANTHER" id="PTHR32444:SF128">
    <property type="entry name" value="CURCULIN-LIKE (MANNOSE-BINDING) LECTIN FAMILY PROTEIN"/>
    <property type="match status" value="1"/>
</dbReference>
<proteinExistence type="predicted"/>
<feature type="domain" description="Apple" evidence="5">
    <location>
        <begin position="304"/>
        <end position="383"/>
    </location>
</feature>
<keyword evidence="2" id="KW-0325">Glycoprotein</keyword>
<evidence type="ECO:0000256" key="2">
    <source>
        <dbReference type="ARBA" id="ARBA00023180"/>
    </source>
</evidence>
<accession>A0ABC8UW30</accession>
<reference evidence="7 8" key="1">
    <citation type="submission" date="2024-02" db="EMBL/GenBank/DDBJ databases">
        <authorList>
            <person name="Vignale AGUSTIN F."/>
            <person name="Sosa J E."/>
            <person name="Modenutti C."/>
        </authorList>
    </citation>
    <scope>NUCLEOTIDE SEQUENCE [LARGE SCALE GENOMIC DNA]</scope>
</reference>
<dbReference type="AlphaFoldDB" id="A0ABC8UW30"/>
<feature type="chain" id="PRO_5044721046" description="Bulb-type lectin domain-containing protein" evidence="3">
    <location>
        <begin position="30"/>
        <end position="406"/>
    </location>
</feature>
<dbReference type="CDD" id="cd00028">
    <property type="entry name" value="B_lectin"/>
    <property type="match status" value="1"/>
</dbReference>
<keyword evidence="1 3" id="KW-0732">Signal</keyword>
<dbReference type="InterPro" id="IPR001480">
    <property type="entry name" value="Bulb-type_lectin_dom"/>
</dbReference>
<dbReference type="SUPFAM" id="SSF51110">
    <property type="entry name" value="alpha-D-mannose-specific plant lectins"/>
    <property type="match status" value="1"/>
</dbReference>
<evidence type="ECO:0000259" key="5">
    <source>
        <dbReference type="PROSITE" id="PS50948"/>
    </source>
</evidence>
<dbReference type="EMBL" id="CAUOFW020009264">
    <property type="protein sequence ID" value="CAK9185273.1"/>
    <property type="molecule type" value="Genomic_DNA"/>
</dbReference>
<protein>
    <recommendedName>
        <fullName evidence="9">Bulb-type lectin domain-containing protein</fullName>
    </recommendedName>
</protein>
<dbReference type="Gene3D" id="2.90.10.10">
    <property type="entry name" value="Bulb-type lectin domain"/>
    <property type="match status" value="1"/>
</dbReference>
<evidence type="ECO:0000313" key="7">
    <source>
        <dbReference type="EMBL" id="CAK9185273.1"/>
    </source>
</evidence>
<dbReference type="PANTHER" id="PTHR32444">
    <property type="entry name" value="BULB-TYPE LECTIN DOMAIN-CONTAINING PROTEIN"/>
    <property type="match status" value="1"/>
</dbReference>
<comment type="caution">
    <text evidence="7">The sequence shown here is derived from an EMBL/GenBank/DDBJ whole genome shotgun (WGS) entry which is preliminary data.</text>
</comment>
<dbReference type="Proteomes" id="UP001642360">
    <property type="component" value="Unassembled WGS sequence"/>
</dbReference>